<keyword evidence="2" id="KW-0378">Hydrolase</keyword>
<evidence type="ECO:0000256" key="3">
    <source>
        <dbReference type="ARBA" id="ARBA00023295"/>
    </source>
</evidence>
<dbReference type="InterPro" id="IPR050226">
    <property type="entry name" value="NagZ_Beta-hexosaminidase"/>
</dbReference>
<name>Q67SQ8_SYMTH</name>
<dbReference type="GO" id="GO:0004553">
    <property type="term" value="F:hydrolase activity, hydrolyzing O-glycosyl compounds"/>
    <property type="evidence" value="ECO:0007669"/>
    <property type="project" value="InterPro"/>
</dbReference>
<evidence type="ECO:0000313" key="5">
    <source>
        <dbReference type="EMBL" id="BAD39285.1"/>
    </source>
</evidence>
<dbReference type="InterPro" id="IPR036881">
    <property type="entry name" value="Glyco_hydro_3_C_sf"/>
</dbReference>
<dbReference type="EMBL" id="AP006840">
    <property type="protein sequence ID" value="BAD39285.1"/>
    <property type="molecule type" value="Genomic_DNA"/>
</dbReference>
<dbReference type="InterPro" id="IPR001764">
    <property type="entry name" value="Glyco_hydro_3_N"/>
</dbReference>
<evidence type="ECO:0000259" key="4">
    <source>
        <dbReference type="Pfam" id="PF00933"/>
    </source>
</evidence>
<evidence type="ECO:0000313" key="6">
    <source>
        <dbReference type="Proteomes" id="UP000000417"/>
    </source>
</evidence>
<dbReference type="InterPro" id="IPR017853">
    <property type="entry name" value="GH"/>
</dbReference>
<dbReference type="AlphaFoldDB" id="Q67SQ8"/>
<dbReference type="SUPFAM" id="SSF52279">
    <property type="entry name" value="Beta-D-glucan exohydrolase, C-terminal domain"/>
    <property type="match status" value="1"/>
</dbReference>
<dbReference type="KEGG" id="sth:STH300"/>
<dbReference type="PANTHER" id="PTHR30480:SF16">
    <property type="entry name" value="GLYCOSIDE HYDROLASE FAMILY 3 DOMAIN PROTEIN"/>
    <property type="match status" value="1"/>
</dbReference>
<comment type="similarity">
    <text evidence="1">Belongs to the glycosyl hydrolase 3 family.</text>
</comment>
<keyword evidence="6" id="KW-1185">Reference proteome</keyword>
<keyword evidence="3" id="KW-0326">Glycosidase</keyword>
<dbReference type="Gene3D" id="3.20.20.300">
    <property type="entry name" value="Glycoside hydrolase, family 3, N-terminal domain"/>
    <property type="match status" value="1"/>
</dbReference>
<protein>
    <submittedName>
        <fullName evidence="5">Putative beta-N-acetylglucosaminidase</fullName>
    </submittedName>
</protein>
<dbReference type="HOGENOM" id="CLU_008392_5_3_9"/>
<gene>
    <name evidence="5" type="ordered locus">STH300</name>
</gene>
<dbReference type="Proteomes" id="UP000000417">
    <property type="component" value="Chromosome"/>
</dbReference>
<dbReference type="STRING" id="292459.STH300"/>
<dbReference type="Pfam" id="PF00933">
    <property type="entry name" value="Glyco_hydro_3"/>
    <property type="match status" value="1"/>
</dbReference>
<organism evidence="5 6">
    <name type="scientific">Symbiobacterium thermophilum (strain DSM 24528 / JCM 14929 / IAM 14863 / T)</name>
    <dbReference type="NCBI Taxonomy" id="292459"/>
    <lineage>
        <taxon>Bacteria</taxon>
        <taxon>Bacillati</taxon>
        <taxon>Bacillota</taxon>
        <taxon>Clostridia</taxon>
        <taxon>Eubacteriales</taxon>
        <taxon>Symbiobacteriaceae</taxon>
        <taxon>Symbiobacterium</taxon>
    </lineage>
</organism>
<dbReference type="PANTHER" id="PTHR30480">
    <property type="entry name" value="BETA-HEXOSAMINIDASE-RELATED"/>
    <property type="match status" value="1"/>
</dbReference>
<dbReference type="GO" id="GO:0005975">
    <property type="term" value="P:carbohydrate metabolic process"/>
    <property type="evidence" value="ECO:0007669"/>
    <property type="project" value="InterPro"/>
</dbReference>
<dbReference type="NCBIfam" id="NF003740">
    <property type="entry name" value="PRK05337.1"/>
    <property type="match status" value="1"/>
</dbReference>
<feature type="domain" description="Glycoside hydrolase family 3 N-terminal" evidence="4">
    <location>
        <begin position="9"/>
        <end position="326"/>
    </location>
</feature>
<sequence length="523" mass="54459">MRGVTAMSLAERAGELFMIGFRGTDPGDVPEALIRTEGVGGVILFARNLVSADQARRLTARIQSCSPDLPLLIAVDQEGGIVLRLAVTPWPGAMSLGAAGSPDLTRRVGAGIARELRAMGINMNLAPVLDVNVNPANPVIGVRSFGSDPARVAEHGAAYIRGHHDEGVLATAKHFPGHGDTDVDSHLALARVPHGMDRLEAVELVPFRWAIAAGVDAIMTAHVVFPAVEPDPDRPATLSPAVLTGLLREQLGFDGLVITDCMEMKAIADHAGTAEGAVQAIAAGADLVLISHTERLQREAIAAVRAAIASGRIPAWRVEEALRRVRAARERVAQRWQTADLADVGAPAHQALAAEAAAAAVTAVGDLGSLVPLRPERALLLAVDPAPVVEVEEREPAGSPVLQAAARLAPALRAVGVRRDPDPDEVERLVAAAAGADPVVVATFLAPRFPGQVALVRALQAAGHRVVLVPQRGPYDLLAVPGMAGAVVMYEERPLAAEAALRCLLGQAAAPGRLPVALPGHSD</sequence>
<dbReference type="eggNOG" id="COG1472">
    <property type="taxonomic scope" value="Bacteria"/>
</dbReference>
<dbReference type="PRINTS" id="PR00133">
    <property type="entry name" value="GLHYDRLASE3"/>
</dbReference>
<evidence type="ECO:0000256" key="2">
    <source>
        <dbReference type="ARBA" id="ARBA00022801"/>
    </source>
</evidence>
<dbReference type="SUPFAM" id="SSF51445">
    <property type="entry name" value="(Trans)glycosidases"/>
    <property type="match status" value="1"/>
</dbReference>
<evidence type="ECO:0000256" key="1">
    <source>
        <dbReference type="ARBA" id="ARBA00005336"/>
    </source>
</evidence>
<reference evidence="5 6" key="1">
    <citation type="journal article" date="2004" name="Nucleic Acids Res.">
        <title>Genome sequence of Symbiobacterium thermophilum, an uncultivable bacterium that depends on microbial commensalism.</title>
        <authorList>
            <person name="Ueda K."/>
            <person name="Yamashita A."/>
            <person name="Ishikawa J."/>
            <person name="Shimada M."/>
            <person name="Watsuji T."/>
            <person name="Morimura K."/>
            <person name="Ikeda H."/>
            <person name="Hattori M."/>
            <person name="Beppu T."/>
        </authorList>
    </citation>
    <scope>NUCLEOTIDE SEQUENCE [LARGE SCALE GENOMIC DNA]</scope>
    <source>
        <strain evidence="6">T / IAM 14863</strain>
    </source>
</reference>
<dbReference type="GO" id="GO:0009254">
    <property type="term" value="P:peptidoglycan turnover"/>
    <property type="evidence" value="ECO:0007669"/>
    <property type="project" value="TreeGrafter"/>
</dbReference>
<dbReference type="InterPro" id="IPR036962">
    <property type="entry name" value="Glyco_hydro_3_N_sf"/>
</dbReference>
<proteinExistence type="inferred from homology"/>
<dbReference type="Gene3D" id="3.40.50.1700">
    <property type="entry name" value="Glycoside hydrolase family 3 C-terminal domain"/>
    <property type="match status" value="1"/>
</dbReference>
<accession>Q67SQ8</accession>